<feature type="domain" description="Rhodopsin" evidence="8">
    <location>
        <begin position="38"/>
        <end position="276"/>
    </location>
</feature>
<dbReference type="InterPro" id="IPR049326">
    <property type="entry name" value="Rhodopsin_dom_fungi"/>
</dbReference>
<feature type="transmembrane region" description="Helical" evidence="7">
    <location>
        <begin position="213"/>
        <end position="231"/>
    </location>
</feature>
<keyword evidence="4 7" id="KW-0472">Membrane</keyword>
<reference evidence="9 10" key="1">
    <citation type="submission" date="2019-04" db="EMBL/GenBank/DDBJ databases">
        <title>Friends and foes A comparative genomics studyof 23 Aspergillus species from section Flavi.</title>
        <authorList>
            <consortium name="DOE Joint Genome Institute"/>
            <person name="Kjaerbolling I."/>
            <person name="Vesth T."/>
            <person name="Frisvad J.C."/>
            <person name="Nybo J.L."/>
            <person name="Theobald S."/>
            <person name="Kildgaard S."/>
            <person name="Isbrandt T."/>
            <person name="Kuo A."/>
            <person name="Sato A."/>
            <person name="Lyhne E.K."/>
            <person name="Kogle M.E."/>
            <person name="Wiebenga A."/>
            <person name="Kun R.S."/>
            <person name="Lubbers R.J."/>
            <person name="Makela M.R."/>
            <person name="Barry K."/>
            <person name="Chovatia M."/>
            <person name="Clum A."/>
            <person name="Daum C."/>
            <person name="Haridas S."/>
            <person name="He G."/>
            <person name="LaButti K."/>
            <person name="Lipzen A."/>
            <person name="Mondo S."/>
            <person name="Riley R."/>
            <person name="Salamov A."/>
            <person name="Simmons B.A."/>
            <person name="Magnuson J.K."/>
            <person name="Henrissat B."/>
            <person name="Mortensen U.H."/>
            <person name="Larsen T.O."/>
            <person name="Devries R.P."/>
            <person name="Grigoriev I.V."/>
            <person name="Machida M."/>
            <person name="Baker S.E."/>
            <person name="Andersen M.R."/>
        </authorList>
    </citation>
    <scope>NUCLEOTIDE SEQUENCE [LARGE SCALE GENOMIC DNA]</scope>
    <source>
        <strain evidence="9 10">IBT 29228</strain>
    </source>
</reference>
<feature type="transmembrane region" description="Helical" evidence="7">
    <location>
        <begin position="54"/>
        <end position="76"/>
    </location>
</feature>
<feature type="transmembrane region" description="Helical" evidence="7">
    <location>
        <begin position="21"/>
        <end position="42"/>
    </location>
</feature>
<sequence>MADSVHPGGAGLPDENQAPRILAATTITTMFALITVLARMYVRLFIIRNVGLDDYTMILTMTLSLAGWAIIIPEVIYGAGRHMAYVQDTATKAMQLNFATQGIYMWAIGLVKISIGLFLLRFAPRKSYKIFIWVIIVLMFLYTTICFLTLIFQCKDIRSIWDMSVKSKCFAPTQLLALSYTNTALNILTDLIFAILPAFMLRHLQVNRRVKASLVCILGLGVFACAAAFVKLSVLPNYGRTGDFLWDYSTLTIWVVVESNMGIIAGSLPTLKPLFKQVLGSYGSRSKTRPYNTYGSKQYRLRSLSRSRQGQSQTLHSAPQSRIEAEPDHKLSSSKHFATTTTTATTTTYPGNSSSNSSEEYILSSSSPDGIMCTREIMVSHTSEARNSARVKKSAHFDLDKMT</sequence>
<keyword evidence="3 7" id="KW-1133">Transmembrane helix</keyword>
<evidence type="ECO:0000313" key="10">
    <source>
        <dbReference type="Proteomes" id="UP000326198"/>
    </source>
</evidence>
<evidence type="ECO:0000313" key="9">
    <source>
        <dbReference type="EMBL" id="KAE8375209.1"/>
    </source>
</evidence>
<dbReference type="Pfam" id="PF20684">
    <property type="entry name" value="Fung_rhodopsin"/>
    <property type="match status" value="1"/>
</dbReference>
<name>A0A5N7B1J1_9EURO</name>
<evidence type="ECO:0000256" key="3">
    <source>
        <dbReference type="ARBA" id="ARBA00022989"/>
    </source>
</evidence>
<feature type="transmembrane region" description="Helical" evidence="7">
    <location>
        <begin position="103"/>
        <end position="123"/>
    </location>
</feature>
<dbReference type="EMBL" id="ML736265">
    <property type="protein sequence ID" value="KAE8375209.1"/>
    <property type="molecule type" value="Genomic_DNA"/>
</dbReference>
<comment type="subcellular location">
    <subcellularLocation>
        <location evidence="1">Membrane</location>
        <topology evidence="1">Multi-pass membrane protein</topology>
    </subcellularLocation>
</comment>
<dbReference type="AlphaFoldDB" id="A0A5N7B1J1"/>
<protein>
    <submittedName>
        <fullName evidence="9">Integral membrane family protein</fullName>
    </submittedName>
</protein>
<feature type="transmembrane region" description="Helical" evidence="7">
    <location>
        <begin position="183"/>
        <end position="201"/>
    </location>
</feature>
<dbReference type="PANTHER" id="PTHR33048">
    <property type="entry name" value="PTH11-LIKE INTEGRAL MEMBRANE PROTEIN (AFU_ORTHOLOGUE AFUA_5G11245)"/>
    <property type="match status" value="1"/>
</dbReference>
<proteinExistence type="inferred from homology"/>
<dbReference type="OrthoDB" id="5022096at2759"/>
<accession>A0A5N7B1J1</accession>
<feature type="transmembrane region" description="Helical" evidence="7">
    <location>
        <begin position="130"/>
        <end position="152"/>
    </location>
</feature>
<keyword evidence="2 7" id="KW-0812">Transmembrane</keyword>
<evidence type="ECO:0000256" key="7">
    <source>
        <dbReference type="SAM" id="Phobius"/>
    </source>
</evidence>
<evidence type="ECO:0000259" key="8">
    <source>
        <dbReference type="Pfam" id="PF20684"/>
    </source>
</evidence>
<feature type="region of interest" description="Disordered" evidence="6">
    <location>
        <begin position="302"/>
        <end position="366"/>
    </location>
</feature>
<comment type="similarity">
    <text evidence="5">Belongs to the SAT4 family.</text>
</comment>
<evidence type="ECO:0000256" key="5">
    <source>
        <dbReference type="ARBA" id="ARBA00038359"/>
    </source>
</evidence>
<dbReference type="InterPro" id="IPR052337">
    <property type="entry name" value="SAT4-like"/>
</dbReference>
<evidence type="ECO:0000256" key="1">
    <source>
        <dbReference type="ARBA" id="ARBA00004141"/>
    </source>
</evidence>
<gene>
    <name evidence="9" type="ORF">BDV26DRAFT_283634</name>
</gene>
<dbReference type="GO" id="GO:0016020">
    <property type="term" value="C:membrane"/>
    <property type="evidence" value="ECO:0007669"/>
    <property type="project" value="UniProtKB-SubCell"/>
</dbReference>
<organism evidence="9 10">
    <name type="scientific">Aspergillus bertholletiae</name>
    <dbReference type="NCBI Taxonomy" id="1226010"/>
    <lineage>
        <taxon>Eukaryota</taxon>
        <taxon>Fungi</taxon>
        <taxon>Dikarya</taxon>
        <taxon>Ascomycota</taxon>
        <taxon>Pezizomycotina</taxon>
        <taxon>Eurotiomycetes</taxon>
        <taxon>Eurotiomycetidae</taxon>
        <taxon>Eurotiales</taxon>
        <taxon>Aspergillaceae</taxon>
        <taxon>Aspergillus</taxon>
        <taxon>Aspergillus subgen. Circumdati</taxon>
    </lineage>
</organism>
<feature type="transmembrane region" description="Helical" evidence="7">
    <location>
        <begin position="251"/>
        <end position="271"/>
    </location>
</feature>
<dbReference type="Proteomes" id="UP000326198">
    <property type="component" value="Unassembled WGS sequence"/>
</dbReference>
<feature type="compositionally biased region" description="Low complexity" evidence="6">
    <location>
        <begin position="338"/>
        <end position="366"/>
    </location>
</feature>
<keyword evidence="10" id="KW-1185">Reference proteome</keyword>
<evidence type="ECO:0000256" key="6">
    <source>
        <dbReference type="SAM" id="MobiDB-lite"/>
    </source>
</evidence>
<evidence type="ECO:0000256" key="2">
    <source>
        <dbReference type="ARBA" id="ARBA00022692"/>
    </source>
</evidence>
<evidence type="ECO:0000256" key="4">
    <source>
        <dbReference type="ARBA" id="ARBA00023136"/>
    </source>
</evidence>
<dbReference type="PANTHER" id="PTHR33048:SF167">
    <property type="entry name" value="INTEGRAL MEMBRANE PROTEIN"/>
    <property type="match status" value="1"/>
</dbReference>